<reference evidence="9" key="2">
    <citation type="submission" date="2020-05" db="UniProtKB">
        <authorList>
            <consortium name="EnsemblMetazoa"/>
        </authorList>
    </citation>
    <scope>IDENTIFICATION</scope>
    <source>
        <strain evidence="9">IAEA</strain>
    </source>
</reference>
<comment type="similarity">
    <text evidence="7">Belongs to the UQCC6 family.</text>
</comment>
<name>A0A1A9W1X0_9MUSC</name>
<keyword evidence="6 8" id="KW-0472">Membrane</keyword>
<keyword evidence="5" id="KW-0496">Mitochondrion</keyword>
<keyword evidence="3" id="KW-0999">Mitochondrion inner membrane</keyword>
<evidence type="ECO:0000256" key="7">
    <source>
        <dbReference type="ARBA" id="ARBA00044944"/>
    </source>
</evidence>
<evidence type="ECO:0000256" key="2">
    <source>
        <dbReference type="ARBA" id="ARBA00022692"/>
    </source>
</evidence>
<accession>A0A1A9W1X0</accession>
<dbReference type="VEuPathDB" id="VectorBase:GBRI003379"/>
<comment type="subcellular location">
    <subcellularLocation>
        <location evidence="1">Mitochondrion inner membrane</location>
        <topology evidence="1">Single-pass membrane protein</topology>
    </subcellularLocation>
</comment>
<dbReference type="PANTHER" id="PTHR28492">
    <property type="entry name" value="HYPOTHETICAL PROTEIN LOC691921"/>
    <property type="match status" value="1"/>
</dbReference>
<dbReference type="GO" id="GO:0005743">
    <property type="term" value="C:mitochondrial inner membrane"/>
    <property type="evidence" value="ECO:0007669"/>
    <property type="project" value="UniProtKB-SubCell"/>
</dbReference>
<organism evidence="9 10">
    <name type="scientific">Glossina brevipalpis</name>
    <dbReference type="NCBI Taxonomy" id="37001"/>
    <lineage>
        <taxon>Eukaryota</taxon>
        <taxon>Metazoa</taxon>
        <taxon>Ecdysozoa</taxon>
        <taxon>Arthropoda</taxon>
        <taxon>Hexapoda</taxon>
        <taxon>Insecta</taxon>
        <taxon>Pterygota</taxon>
        <taxon>Neoptera</taxon>
        <taxon>Endopterygota</taxon>
        <taxon>Diptera</taxon>
        <taxon>Brachycera</taxon>
        <taxon>Muscomorpha</taxon>
        <taxon>Hippoboscoidea</taxon>
        <taxon>Glossinidae</taxon>
        <taxon>Glossina</taxon>
    </lineage>
</organism>
<dbReference type="AlphaFoldDB" id="A0A1A9W1X0"/>
<sequence length="73" mass="8398">MPAGVSWGSYMKYMSCALISMLVGAQIVHMYYKPLADLDKYIEKEMKDAQIKKSLNKDGNFFVFGEFFLMIIT</sequence>
<evidence type="ECO:0000256" key="8">
    <source>
        <dbReference type="SAM" id="Phobius"/>
    </source>
</evidence>
<keyword evidence="10" id="KW-1185">Reference proteome</keyword>
<dbReference type="InterPro" id="IPR027858">
    <property type="entry name" value="BRAWNIN"/>
</dbReference>
<reference evidence="10" key="1">
    <citation type="submission" date="2014-03" db="EMBL/GenBank/DDBJ databases">
        <authorList>
            <person name="Aksoy S."/>
            <person name="Warren W."/>
            <person name="Wilson R.K."/>
        </authorList>
    </citation>
    <scope>NUCLEOTIDE SEQUENCE [LARGE SCALE GENOMIC DNA]</scope>
    <source>
        <strain evidence="10">IAEA</strain>
    </source>
</reference>
<evidence type="ECO:0000256" key="1">
    <source>
        <dbReference type="ARBA" id="ARBA00004434"/>
    </source>
</evidence>
<evidence type="ECO:0000256" key="5">
    <source>
        <dbReference type="ARBA" id="ARBA00023128"/>
    </source>
</evidence>
<evidence type="ECO:0000256" key="6">
    <source>
        <dbReference type="ARBA" id="ARBA00023136"/>
    </source>
</evidence>
<evidence type="ECO:0000313" key="10">
    <source>
        <dbReference type="Proteomes" id="UP000091820"/>
    </source>
</evidence>
<feature type="transmembrane region" description="Helical" evidence="8">
    <location>
        <begin position="12"/>
        <end position="32"/>
    </location>
</feature>
<dbReference type="PANTHER" id="PTHR28492:SF1">
    <property type="entry name" value="UBIQUINOL-CYTOCHROME-C REDUCTASE COMPLEX ASSEMBLY FACTOR 6"/>
    <property type="match status" value="1"/>
</dbReference>
<evidence type="ECO:0000313" key="9">
    <source>
        <dbReference type="EnsemblMetazoa" id="GBRI003379-PA"/>
    </source>
</evidence>
<evidence type="ECO:0000256" key="4">
    <source>
        <dbReference type="ARBA" id="ARBA00022989"/>
    </source>
</evidence>
<dbReference type="EnsemblMetazoa" id="GBRI003379-RA">
    <property type="protein sequence ID" value="GBRI003379-PA"/>
    <property type="gene ID" value="GBRI003379"/>
</dbReference>
<dbReference type="Pfam" id="PF14990">
    <property type="entry name" value="DUF4516"/>
    <property type="match status" value="1"/>
</dbReference>
<keyword evidence="4 8" id="KW-1133">Transmembrane helix</keyword>
<evidence type="ECO:0000256" key="3">
    <source>
        <dbReference type="ARBA" id="ARBA00022792"/>
    </source>
</evidence>
<proteinExistence type="inferred from homology"/>
<dbReference type="GO" id="GO:0034551">
    <property type="term" value="P:mitochondrial respiratory chain complex III assembly"/>
    <property type="evidence" value="ECO:0007669"/>
    <property type="project" value="InterPro"/>
</dbReference>
<protein>
    <submittedName>
        <fullName evidence="9">Uncharacterized protein</fullName>
    </submittedName>
</protein>
<dbReference type="Proteomes" id="UP000091820">
    <property type="component" value="Unassembled WGS sequence"/>
</dbReference>
<keyword evidence="2 8" id="KW-0812">Transmembrane</keyword>